<dbReference type="Gene3D" id="2.40.30.200">
    <property type="match status" value="1"/>
</dbReference>
<dbReference type="NCBIfam" id="TIGR01633">
    <property type="entry name" value="phi3626_gp14_N"/>
    <property type="match status" value="1"/>
</dbReference>
<name>A0A8S5TPL7_9CAUD</name>
<dbReference type="InterPro" id="IPR006520">
    <property type="entry name" value="Dit_BPSPP_N"/>
</dbReference>
<protein>
    <submittedName>
        <fullName evidence="2">Distal tail protein</fullName>
    </submittedName>
</protein>
<reference evidence="2" key="1">
    <citation type="journal article" date="2021" name="Proc. Natl. Acad. Sci. U.S.A.">
        <title>A Catalog of Tens of Thousands of Viruses from Human Metagenomes Reveals Hidden Associations with Chronic Diseases.</title>
        <authorList>
            <person name="Tisza M.J."/>
            <person name="Buck C.B."/>
        </authorList>
    </citation>
    <scope>NUCLEOTIDE SEQUENCE</scope>
    <source>
        <strain evidence="2">Ctb6217</strain>
    </source>
</reference>
<feature type="domain" description="Siphovirus-type tail component RIFT-related" evidence="1">
    <location>
        <begin position="26"/>
        <end position="123"/>
    </location>
</feature>
<evidence type="ECO:0000259" key="1">
    <source>
        <dbReference type="Pfam" id="PF05709"/>
    </source>
</evidence>
<sequence>MTTFTFNGKKNTEFGLRVAEGKKITTSSLDVERVTVAGRDGELLISNNRLNSAELSFPVNFVKEKGLIATEVYKISEWLNVAGYKDLTISYDPDFIYRAAYLETFSIEETMRQFGKTTINFVCYPVKFYKQGRTTQTLSNGATVNGIGNVNAKPIITLIGSGDCTLTINGRKTKLRAVQNTITLDMQARQVFSGNLPAWDKVVRAPQYQMPYLDAGRNLISWDGDFTVKMAPYWGAKL</sequence>
<proteinExistence type="predicted"/>
<dbReference type="Pfam" id="PF05709">
    <property type="entry name" value="Sipho_tail"/>
    <property type="match status" value="1"/>
</dbReference>
<organism evidence="2">
    <name type="scientific">Siphoviridae sp. ctb6217</name>
    <dbReference type="NCBI Taxonomy" id="2827898"/>
    <lineage>
        <taxon>Viruses</taxon>
        <taxon>Duplodnaviria</taxon>
        <taxon>Heunggongvirae</taxon>
        <taxon>Uroviricota</taxon>
        <taxon>Caudoviricetes</taxon>
    </lineage>
</organism>
<evidence type="ECO:0000313" key="2">
    <source>
        <dbReference type="EMBL" id="DAF65081.1"/>
    </source>
</evidence>
<dbReference type="EMBL" id="BK032873">
    <property type="protein sequence ID" value="DAF65081.1"/>
    <property type="molecule type" value="Genomic_DNA"/>
</dbReference>
<dbReference type="InterPro" id="IPR008841">
    <property type="entry name" value="Siphovirus-type_tail_N"/>
</dbReference>
<accession>A0A8S5TPL7</accession>